<dbReference type="GeneID" id="36332624"/>
<keyword evidence="2" id="KW-0233">DNA recombination</keyword>
<dbReference type="GO" id="GO:0003677">
    <property type="term" value="F:DNA binding"/>
    <property type="evidence" value="ECO:0007669"/>
    <property type="project" value="UniProtKB-KW"/>
</dbReference>
<protein>
    <recommendedName>
        <fullName evidence="5">Tyr recombinase domain-containing protein</fullName>
    </recommendedName>
</protein>
<keyword evidence="4" id="KW-1185">Reference proteome</keyword>
<keyword evidence="1" id="KW-0238">DNA-binding</keyword>
<dbReference type="GO" id="GO:0015074">
    <property type="term" value="P:DNA integration"/>
    <property type="evidence" value="ECO:0007669"/>
    <property type="project" value="InterPro"/>
</dbReference>
<dbReference type="InterPro" id="IPR011010">
    <property type="entry name" value="DNA_brk_join_enz"/>
</dbReference>
<sequence length="399" mass="43857">MHPRFDVPLPPLYSGSRPLQPYPADLVPVPSPLRPHVLARQRLRLWRPPTSQLPPVASGSDDLLSPADVRRIEDVLSFAWAASTSETYGTGLLIFHVVCDRKQISEAERAPAHPAVVLAFLATVSGAYSGGTIRNYYYGLRAWHILHGCPWLLPHDVADSMLSAADRLSPPASRLGKRPPYTVDILLALRGQLSLLQPLDAAVWACLTSAFYAVARVGELTVRTLDGFDPTRHVKRSDVRTERDRNHLEETVLFIPSTKAAPVAGEDIFWAVQLGPTDPSAALASHLLINDLPLDAPLFAFRHAKGVRPLTRRAFIARLTSAARAAGIDPIQGHGIRVGGTLEYLLRGVPFDVVKSKGRWAGDSFSIYLRKHAQVMAPYMQAVPDLRDGLVRYSMPPVR</sequence>
<dbReference type="InterPro" id="IPR052925">
    <property type="entry name" value="Phage_Integrase-like_Recomb"/>
</dbReference>
<name>A0A1X6MHX5_9APHY</name>
<dbReference type="SUPFAM" id="SSF47823">
    <property type="entry name" value="lambda integrase-like, N-terminal domain"/>
    <property type="match status" value="1"/>
</dbReference>
<dbReference type="PANTHER" id="PTHR34605">
    <property type="entry name" value="PHAGE_INTEGRASE DOMAIN-CONTAINING PROTEIN"/>
    <property type="match status" value="1"/>
</dbReference>
<accession>A0A1X6MHX5</accession>
<evidence type="ECO:0000313" key="4">
    <source>
        <dbReference type="Proteomes" id="UP000194127"/>
    </source>
</evidence>
<dbReference type="InterPro" id="IPR013762">
    <property type="entry name" value="Integrase-like_cat_sf"/>
</dbReference>
<dbReference type="Gene3D" id="1.10.150.130">
    <property type="match status" value="1"/>
</dbReference>
<reference evidence="3 4" key="1">
    <citation type="submission" date="2017-04" db="EMBL/GenBank/DDBJ databases">
        <title>Genome Sequence of the Model Brown-Rot Fungus Postia placenta SB12.</title>
        <authorList>
            <consortium name="DOE Joint Genome Institute"/>
            <person name="Gaskell J."/>
            <person name="Kersten P."/>
            <person name="Larrondo L.F."/>
            <person name="Canessa P."/>
            <person name="Martinez D."/>
            <person name="Hibbett D."/>
            <person name="Schmoll M."/>
            <person name="Kubicek C.P."/>
            <person name="Martinez A.T."/>
            <person name="Yadav J."/>
            <person name="Master E."/>
            <person name="Magnuson J.K."/>
            <person name="James T."/>
            <person name="Yaver D."/>
            <person name="Berka R."/>
            <person name="Labutti K."/>
            <person name="Lipzen A."/>
            <person name="Aerts A."/>
            <person name="Barry K."/>
            <person name="Henrissat B."/>
            <person name="Blanchette R."/>
            <person name="Grigoriev I."/>
            <person name="Cullen D."/>
        </authorList>
    </citation>
    <scope>NUCLEOTIDE SEQUENCE [LARGE SCALE GENOMIC DNA]</scope>
    <source>
        <strain evidence="3 4">MAD-698-R-SB12</strain>
    </source>
</reference>
<organism evidence="3 4">
    <name type="scientific">Postia placenta MAD-698-R-SB12</name>
    <dbReference type="NCBI Taxonomy" id="670580"/>
    <lineage>
        <taxon>Eukaryota</taxon>
        <taxon>Fungi</taxon>
        <taxon>Dikarya</taxon>
        <taxon>Basidiomycota</taxon>
        <taxon>Agaricomycotina</taxon>
        <taxon>Agaricomycetes</taxon>
        <taxon>Polyporales</taxon>
        <taxon>Adustoporiaceae</taxon>
        <taxon>Rhodonia</taxon>
    </lineage>
</organism>
<dbReference type="RefSeq" id="XP_024332815.1">
    <property type="nucleotide sequence ID" value="XM_024487675.1"/>
</dbReference>
<dbReference type="InterPro" id="IPR010998">
    <property type="entry name" value="Integrase_recombinase_N"/>
</dbReference>
<gene>
    <name evidence="3" type="ORF">POSPLADRAFT_1161431</name>
</gene>
<dbReference type="PANTHER" id="PTHR34605:SF3">
    <property type="entry name" value="P CELL-TYPE AGGLUTINATION PROTEIN MAP4-LIKE-RELATED"/>
    <property type="match status" value="1"/>
</dbReference>
<proteinExistence type="predicted"/>
<dbReference type="EMBL" id="KZ110654">
    <property type="protein sequence ID" value="OSX56021.1"/>
    <property type="molecule type" value="Genomic_DNA"/>
</dbReference>
<dbReference type="SUPFAM" id="SSF56349">
    <property type="entry name" value="DNA breaking-rejoining enzymes"/>
    <property type="match status" value="1"/>
</dbReference>
<dbReference type="Proteomes" id="UP000194127">
    <property type="component" value="Unassembled WGS sequence"/>
</dbReference>
<evidence type="ECO:0008006" key="5">
    <source>
        <dbReference type="Google" id="ProtNLM"/>
    </source>
</evidence>
<evidence type="ECO:0000313" key="3">
    <source>
        <dbReference type="EMBL" id="OSX56021.1"/>
    </source>
</evidence>
<dbReference type="OrthoDB" id="2794913at2759"/>
<evidence type="ECO:0000256" key="1">
    <source>
        <dbReference type="ARBA" id="ARBA00023125"/>
    </source>
</evidence>
<dbReference type="STRING" id="670580.A0A1X6MHX5"/>
<dbReference type="Gene3D" id="1.10.443.10">
    <property type="entry name" value="Intergrase catalytic core"/>
    <property type="match status" value="1"/>
</dbReference>
<evidence type="ECO:0000256" key="2">
    <source>
        <dbReference type="ARBA" id="ARBA00023172"/>
    </source>
</evidence>
<dbReference type="AlphaFoldDB" id="A0A1X6MHX5"/>
<dbReference type="GO" id="GO:0006310">
    <property type="term" value="P:DNA recombination"/>
    <property type="evidence" value="ECO:0007669"/>
    <property type="project" value="UniProtKB-KW"/>
</dbReference>